<feature type="domain" description="Myb/SANT-like" evidence="1">
    <location>
        <begin position="8"/>
        <end position="100"/>
    </location>
</feature>
<dbReference type="EMBL" id="CP144748">
    <property type="protein sequence ID" value="WVZ72143.1"/>
    <property type="molecule type" value="Genomic_DNA"/>
</dbReference>
<proteinExistence type="predicted"/>
<evidence type="ECO:0000259" key="1">
    <source>
        <dbReference type="Pfam" id="PF12776"/>
    </source>
</evidence>
<dbReference type="InterPro" id="IPR024752">
    <property type="entry name" value="Myb/SANT-like_dom"/>
</dbReference>
<organism evidence="2 3">
    <name type="scientific">Paspalum notatum var. saurae</name>
    <dbReference type="NCBI Taxonomy" id="547442"/>
    <lineage>
        <taxon>Eukaryota</taxon>
        <taxon>Viridiplantae</taxon>
        <taxon>Streptophyta</taxon>
        <taxon>Embryophyta</taxon>
        <taxon>Tracheophyta</taxon>
        <taxon>Spermatophyta</taxon>
        <taxon>Magnoliopsida</taxon>
        <taxon>Liliopsida</taxon>
        <taxon>Poales</taxon>
        <taxon>Poaceae</taxon>
        <taxon>PACMAD clade</taxon>
        <taxon>Panicoideae</taxon>
        <taxon>Andropogonodae</taxon>
        <taxon>Paspaleae</taxon>
        <taxon>Paspalinae</taxon>
        <taxon>Paspalum</taxon>
    </lineage>
</organism>
<dbReference type="PANTHER" id="PTHR47069:SF8">
    <property type="entry name" value="MYB_SANT-LIKE DOMAIN-CONTAINING PROTEIN"/>
    <property type="match status" value="1"/>
</dbReference>
<evidence type="ECO:0000313" key="3">
    <source>
        <dbReference type="Proteomes" id="UP001341281"/>
    </source>
</evidence>
<dbReference type="PANTHER" id="PTHR47069">
    <property type="match status" value="1"/>
</dbReference>
<evidence type="ECO:0000313" key="2">
    <source>
        <dbReference type="EMBL" id="WVZ72143.1"/>
    </source>
</evidence>
<dbReference type="Pfam" id="PF12776">
    <property type="entry name" value="Myb_DNA-bind_3"/>
    <property type="match status" value="1"/>
</dbReference>
<sequence length="285" mass="32606">MAGGRADWDEKTTKIFLDLCIAEKKKHNYHKTGLTKQGWQNIYRNFRQQTGRAYASKQLQNKFNTLKRTFRSWRKLKNKSGPGWDQNKGTITETPQWWAERIAENSAYEQFRNRGLPHEDELITLFGSVDSEDGPMLCTGGLGDRTSGGSDDNIGGLPEDNAGWSEDNVGQSSVGRVAEKSGKEQMVDIPPANKSKSIDYYVKPICESMLQRCKNKTVAMTREQEEVTELLQIVEEDGVSLGSELYFIATELFMTATRRAAFRRFTTAEQRIAWLRWTWDNIKKK</sequence>
<name>A0AAQ3TEP8_PASNO</name>
<accession>A0AAQ3TEP8</accession>
<keyword evidence="3" id="KW-1185">Reference proteome</keyword>
<reference evidence="2 3" key="1">
    <citation type="submission" date="2024-02" db="EMBL/GenBank/DDBJ databases">
        <title>High-quality chromosome-scale genome assembly of Pensacola bahiagrass (Paspalum notatum Flugge var. saurae).</title>
        <authorList>
            <person name="Vega J.M."/>
            <person name="Podio M."/>
            <person name="Orjuela J."/>
            <person name="Siena L.A."/>
            <person name="Pessino S.C."/>
            <person name="Combes M.C."/>
            <person name="Mariac C."/>
            <person name="Albertini E."/>
            <person name="Pupilli F."/>
            <person name="Ortiz J.P.A."/>
            <person name="Leblanc O."/>
        </authorList>
    </citation>
    <scope>NUCLEOTIDE SEQUENCE [LARGE SCALE GENOMIC DNA]</scope>
    <source>
        <strain evidence="2">R1</strain>
        <tissue evidence="2">Leaf</tissue>
    </source>
</reference>
<dbReference type="Proteomes" id="UP001341281">
    <property type="component" value="Chromosome 04"/>
</dbReference>
<gene>
    <name evidence="2" type="ORF">U9M48_020652</name>
</gene>
<protein>
    <recommendedName>
        <fullName evidence="1">Myb/SANT-like domain-containing protein</fullName>
    </recommendedName>
</protein>
<dbReference type="AlphaFoldDB" id="A0AAQ3TEP8"/>